<gene>
    <name evidence="1" type="ORF">E6K74_11595</name>
</gene>
<dbReference type="Proteomes" id="UP000319829">
    <property type="component" value="Unassembled WGS sequence"/>
</dbReference>
<dbReference type="AlphaFoldDB" id="A0A538SN28"/>
<sequence length="262" mass="27878">MPGVADASTSTICELPHPRLVVQFHPAAREPFNLSDIDRALAAGVHGLELDVRLRPGDRAVVCNHSARGLADRPTLAESIDRILEHQGEASSVQRDGLQFFLVLDVKEDSPGLHAGIVEVLKRYARHWSTAAGPQDGPRGITVVVTGSALGLAHAATERAVDSLCIIEGLDYRGRIRNISPGAARFQWISIQHPGERGRVRALHAGMDLAKKGIFNVRAYGCHAGLAECVSAGVDAVNADRSELPAAMALAAPASIQPGRPR</sequence>
<proteinExistence type="predicted"/>
<evidence type="ECO:0000313" key="2">
    <source>
        <dbReference type="Proteomes" id="UP000319829"/>
    </source>
</evidence>
<evidence type="ECO:0000313" key="1">
    <source>
        <dbReference type="EMBL" id="TMQ52778.1"/>
    </source>
</evidence>
<organism evidence="1 2">
    <name type="scientific">Eiseniibacteriota bacterium</name>
    <dbReference type="NCBI Taxonomy" id="2212470"/>
    <lineage>
        <taxon>Bacteria</taxon>
        <taxon>Candidatus Eiseniibacteriota</taxon>
    </lineage>
</organism>
<evidence type="ECO:0008006" key="3">
    <source>
        <dbReference type="Google" id="ProtNLM"/>
    </source>
</evidence>
<comment type="caution">
    <text evidence="1">The sequence shown here is derived from an EMBL/GenBank/DDBJ whole genome shotgun (WGS) entry which is preliminary data.</text>
</comment>
<reference evidence="1 2" key="1">
    <citation type="journal article" date="2019" name="Nat. Microbiol.">
        <title>Mediterranean grassland soil C-N compound turnover is dependent on rainfall and depth, and is mediated by genomically divergent microorganisms.</title>
        <authorList>
            <person name="Diamond S."/>
            <person name="Andeer P.F."/>
            <person name="Li Z."/>
            <person name="Crits-Christoph A."/>
            <person name="Burstein D."/>
            <person name="Anantharaman K."/>
            <person name="Lane K.R."/>
            <person name="Thomas B.C."/>
            <person name="Pan C."/>
            <person name="Northen T.R."/>
            <person name="Banfield J.F."/>
        </authorList>
    </citation>
    <scope>NUCLEOTIDE SEQUENCE [LARGE SCALE GENOMIC DNA]</scope>
    <source>
        <strain evidence="1">WS_4</strain>
    </source>
</reference>
<dbReference type="EMBL" id="VBOU01000094">
    <property type="protein sequence ID" value="TMQ52778.1"/>
    <property type="molecule type" value="Genomic_DNA"/>
</dbReference>
<accession>A0A538SN28</accession>
<protein>
    <recommendedName>
        <fullName evidence="3">GP-PDE domain-containing protein</fullName>
    </recommendedName>
</protein>
<name>A0A538SN28_UNCEI</name>